<feature type="signal peptide" evidence="1">
    <location>
        <begin position="1"/>
        <end position="25"/>
    </location>
</feature>
<evidence type="ECO:0000313" key="2">
    <source>
        <dbReference type="EMBL" id="VVM05522.1"/>
    </source>
</evidence>
<protein>
    <submittedName>
        <fullName evidence="2">Uncharacterized protein</fullName>
    </submittedName>
</protein>
<accession>A0A5E6MJ47</accession>
<name>A0A5E6MJ47_9BACT</name>
<dbReference type="AlphaFoldDB" id="A0A5E6MJ47"/>
<sequence>MKCRWTGLRYSLCFLCFAACSPLLATSASSVQTTRSGVHTWIVGPAKIERAYDALPCADGGLWLIASPMRQKANETPSAVLSRWAAGGKPLWERQIVGSVPIDIRFHLVSEPAGEVVVAGQSGGAFRMWRFSPEGELLWGQQLAADPANPGEVVAPDGNGGLYVALRQPPRGGGRPDRPELLEGVTRIFQYSEKGVLLRSYALEAVPETRQPGSGWLPSGSSGIQNPVSISAVAGGGIAVVGYFAGMSGDQEGPTQGPSRERLDYGWLSSGGGGMPQVKIFVDRWDESGRRLWTRLFGRMWNNLAFAVASSEKGEIAVAGSSVWGACPDDRSLRPSGLRLFVAVYGNQASLRWCREVEKNLSIGPMALSYQVDGGLLLLGEAKGPLLSTAPLSQGGRVFLAKLDGEGRLRWKWQVGEGMSRPFPHIAIGPGNRPAVAWATAALGSRYRSQEGETVSVGLLPMGLP</sequence>
<dbReference type="SUPFAM" id="SSF50998">
    <property type="entry name" value="Quinoprotein alcohol dehydrogenase-like"/>
    <property type="match status" value="1"/>
</dbReference>
<dbReference type="InterPro" id="IPR011047">
    <property type="entry name" value="Quinoprotein_ADH-like_sf"/>
</dbReference>
<reference evidence="2" key="1">
    <citation type="submission" date="2019-09" db="EMBL/GenBank/DDBJ databases">
        <authorList>
            <person name="Cremers G."/>
        </authorList>
    </citation>
    <scope>NUCLEOTIDE SEQUENCE [LARGE SCALE GENOMIC DNA]</scope>
    <source>
        <strain evidence="2">3B</strain>
    </source>
</reference>
<keyword evidence="1" id="KW-0732">Signal</keyword>
<proteinExistence type="predicted"/>
<dbReference type="EMBL" id="CABFUZ020000090">
    <property type="protein sequence ID" value="VVM05522.1"/>
    <property type="molecule type" value="Genomic_DNA"/>
</dbReference>
<gene>
    <name evidence="2" type="ORF">MAMC_00644</name>
</gene>
<evidence type="ECO:0000256" key="1">
    <source>
        <dbReference type="SAM" id="SignalP"/>
    </source>
</evidence>
<organism evidence="2 3">
    <name type="scientific">Methylacidimicrobium cyclopophantes</name>
    <dbReference type="NCBI Taxonomy" id="1041766"/>
    <lineage>
        <taxon>Bacteria</taxon>
        <taxon>Pseudomonadati</taxon>
        <taxon>Verrucomicrobiota</taxon>
        <taxon>Methylacidimicrobium</taxon>
    </lineage>
</organism>
<dbReference type="Proteomes" id="UP000381693">
    <property type="component" value="Unassembled WGS sequence"/>
</dbReference>
<feature type="chain" id="PRO_5022859890" evidence="1">
    <location>
        <begin position="26"/>
        <end position="465"/>
    </location>
</feature>
<comment type="caution">
    <text evidence="2">The sequence shown here is derived from an EMBL/GenBank/DDBJ whole genome shotgun (WGS) entry which is preliminary data.</text>
</comment>
<keyword evidence="3" id="KW-1185">Reference proteome</keyword>
<evidence type="ECO:0000313" key="3">
    <source>
        <dbReference type="Proteomes" id="UP000381693"/>
    </source>
</evidence>